<feature type="chain" id="PRO_5011492278" evidence="2">
    <location>
        <begin position="22"/>
        <end position="155"/>
    </location>
</feature>
<evidence type="ECO:0000313" key="4">
    <source>
        <dbReference type="EMBL" id="SEW52653.1"/>
    </source>
</evidence>
<sequence length="155" mass="15656">MKQILVALAVAVALFSCSSHAENAAAIESAKKATIDSMNNVNAIKKEVVDSMNALKSHRTHSRETAGTQYNNDGTPAVANSEATAPAPAKKKGWKSWSHTAKGAVVGAGAGAVTGAIVNKDRVKGAAIGTLIGAGVGAGTGAIVDHSKKKKAARQ</sequence>
<protein>
    <submittedName>
        <fullName evidence="4">Glycine zipper</fullName>
    </submittedName>
</protein>
<organism evidence="4 5">
    <name type="scientific">Chitinophaga arvensicola</name>
    <dbReference type="NCBI Taxonomy" id="29529"/>
    <lineage>
        <taxon>Bacteria</taxon>
        <taxon>Pseudomonadati</taxon>
        <taxon>Bacteroidota</taxon>
        <taxon>Chitinophagia</taxon>
        <taxon>Chitinophagales</taxon>
        <taxon>Chitinophagaceae</taxon>
        <taxon>Chitinophaga</taxon>
    </lineage>
</organism>
<dbReference type="Proteomes" id="UP000199310">
    <property type="component" value="Unassembled WGS sequence"/>
</dbReference>
<dbReference type="InterPro" id="IPR027367">
    <property type="entry name" value="Gly-zipper_YMGG"/>
</dbReference>
<dbReference type="EMBL" id="FOJG01000002">
    <property type="protein sequence ID" value="SEW52653.1"/>
    <property type="molecule type" value="Genomic_DNA"/>
</dbReference>
<evidence type="ECO:0000256" key="2">
    <source>
        <dbReference type="SAM" id="SignalP"/>
    </source>
</evidence>
<gene>
    <name evidence="4" type="ORF">SAMN04488122_5004</name>
</gene>
<evidence type="ECO:0000313" key="5">
    <source>
        <dbReference type="Proteomes" id="UP000199310"/>
    </source>
</evidence>
<feature type="compositionally biased region" description="Polar residues" evidence="1">
    <location>
        <begin position="65"/>
        <end position="74"/>
    </location>
</feature>
<dbReference type="STRING" id="29529.SAMN04488122_5004"/>
<accession>A0A1I0S965</accession>
<reference evidence="5" key="1">
    <citation type="submission" date="2016-10" db="EMBL/GenBank/DDBJ databases">
        <authorList>
            <person name="Varghese N."/>
            <person name="Submissions S."/>
        </authorList>
    </citation>
    <scope>NUCLEOTIDE SEQUENCE [LARGE SCALE GENOMIC DNA]</scope>
    <source>
        <strain evidence="5">DSM 3695</strain>
    </source>
</reference>
<feature type="signal peptide" evidence="2">
    <location>
        <begin position="1"/>
        <end position="21"/>
    </location>
</feature>
<proteinExistence type="predicted"/>
<feature type="region of interest" description="Disordered" evidence="1">
    <location>
        <begin position="59"/>
        <end position="93"/>
    </location>
</feature>
<dbReference type="PROSITE" id="PS51257">
    <property type="entry name" value="PROKAR_LIPOPROTEIN"/>
    <property type="match status" value="1"/>
</dbReference>
<keyword evidence="5" id="KW-1185">Reference proteome</keyword>
<evidence type="ECO:0000256" key="1">
    <source>
        <dbReference type="SAM" id="MobiDB-lite"/>
    </source>
</evidence>
<dbReference type="AlphaFoldDB" id="A0A1I0S965"/>
<feature type="domain" description="YMGG-like Gly-zipper" evidence="3">
    <location>
        <begin position="99"/>
        <end position="142"/>
    </location>
</feature>
<dbReference type="Pfam" id="PF13441">
    <property type="entry name" value="Gly-zipper_YMGG"/>
    <property type="match status" value="1"/>
</dbReference>
<evidence type="ECO:0000259" key="3">
    <source>
        <dbReference type="Pfam" id="PF13441"/>
    </source>
</evidence>
<keyword evidence="2" id="KW-0732">Signal</keyword>
<name>A0A1I0S965_9BACT</name>
<dbReference type="OrthoDB" id="675631at2"/>
<dbReference type="RefSeq" id="WP_089904212.1">
    <property type="nucleotide sequence ID" value="NZ_FOJG01000002.1"/>
</dbReference>